<dbReference type="GO" id="GO:0043565">
    <property type="term" value="F:sequence-specific DNA binding"/>
    <property type="evidence" value="ECO:0007669"/>
    <property type="project" value="InterPro"/>
</dbReference>
<dbReference type="EMBL" id="QPJL01000014">
    <property type="protein sequence ID" value="RCW81771.1"/>
    <property type="molecule type" value="Genomic_DNA"/>
</dbReference>
<accession>A0A368YNH0</accession>
<name>A0A368YNH0_9RHOB</name>
<dbReference type="Proteomes" id="UP000253345">
    <property type="component" value="Unassembled WGS sequence"/>
</dbReference>
<dbReference type="OrthoDB" id="9816011at2"/>
<keyword evidence="6" id="KW-1185">Reference proteome</keyword>
<dbReference type="AlphaFoldDB" id="A0A368YNH0"/>
<dbReference type="InterPro" id="IPR018060">
    <property type="entry name" value="HTH_AraC"/>
</dbReference>
<organism evidence="5 6">
    <name type="scientific">Paracoccus lutimaris</name>
    <dbReference type="NCBI Taxonomy" id="1490030"/>
    <lineage>
        <taxon>Bacteria</taxon>
        <taxon>Pseudomonadati</taxon>
        <taxon>Pseudomonadota</taxon>
        <taxon>Alphaproteobacteria</taxon>
        <taxon>Rhodobacterales</taxon>
        <taxon>Paracoccaceae</taxon>
        <taxon>Paracoccus</taxon>
    </lineage>
</organism>
<dbReference type="SMART" id="SM00342">
    <property type="entry name" value="HTH_ARAC"/>
    <property type="match status" value="1"/>
</dbReference>
<evidence type="ECO:0000256" key="2">
    <source>
        <dbReference type="ARBA" id="ARBA00023125"/>
    </source>
</evidence>
<dbReference type="PANTHER" id="PTHR46796">
    <property type="entry name" value="HTH-TYPE TRANSCRIPTIONAL ACTIVATOR RHAS-RELATED"/>
    <property type="match status" value="1"/>
</dbReference>
<dbReference type="GO" id="GO:0003700">
    <property type="term" value="F:DNA-binding transcription factor activity"/>
    <property type="evidence" value="ECO:0007669"/>
    <property type="project" value="InterPro"/>
</dbReference>
<evidence type="ECO:0000313" key="5">
    <source>
        <dbReference type="EMBL" id="RCW81771.1"/>
    </source>
</evidence>
<feature type="domain" description="HTH araC/xylS-type" evidence="4">
    <location>
        <begin position="207"/>
        <end position="308"/>
    </location>
</feature>
<dbReference type="PANTHER" id="PTHR46796:SF6">
    <property type="entry name" value="ARAC SUBFAMILY"/>
    <property type="match status" value="1"/>
</dbReference>
<keyword evidence="3" id="KW-0804">Transcription</keyword>
<dbReference type="Pfam" id="PF12833">
    <property type="entry name" value="HTH_18"/>
    <property type="match status" value="1"/>
</dbReference>
<dbReference type="RefSeq" id="WP_114349899.1">
    <property type="nucleotide sequence ID" value="NZ_QPJL01000014.1"/>
</dbReference>
<protein>
    <submittedName>
        <fullName evidence="5">AraC-like DNA-binding protein</fullName>
    </submittedName>
</protein>
<dbReference type="Gene3D" id="1.10.10.60">
    <property type="entry name" value="Homeodomain-like"/>
    <property type="match status" value="1"/>
</dbReference>
<evidence type="ECO:0000313" key="6">
    <source>
        <dbReference type="Proteomes" id="UP000253345"/>
    </source>
</evidence>
<dbReference type="InterPro" id="IPR009057">
    <property type="entry name" value="Homeodomain-like_sf"/>
</dbReference>
<gene>
    <name evidence="5" type="ORF">DFP89_11496</name>
</gene>
<dbReference type="SUPFAM" id="SSF46689">
    <property type="entry name" value="Homeodomain-like"/>
    <property type="match status" value="1"/>
</dbReference>
<keyword evidence="2 5" id="KW-0238">DNA-binding</keyword>
<dbReference type="PROSITE" id="PS01124">
    <property type="entry name" value="HTH_ARAC_FAMILY_2"/>
    <property type="match status" value="1"/>
</dbReference>
<keyword evidence="1" id="KW-0805">Transcription regulation</keyword>
<reference evidence="5 6" key="1">
    <citation type="submission" date="2018-07" db="EMBL/GenBank/DDBJ databases">
        <title>Genomic Encyclopedia of Type Strains, Phase III (KMG-III): the genomes of soil and plant-associated and newly described type strains.</title>
        <authorList>
            <person name="Whitman W."/>
        </authorList>
    </citation>
    <scope>NUCLEOTIDE SEQUENCE [LARGE SCALE GENOMIC DNA]</scope>
    <source>
        <strain evidence="5 6">CECT 8525</strain>
    </source>
</reference>
<sequence length="312" mass="34400">MSVIRFSTRDIDESLRKEMVDALYNDHVRTSVDFQAGGPAEVDIRLRTVAGVHLASANTTPVTLVTPADEDGLLYLSFAGGNGVHDARREDLIFRSGDVNVMRRDRGTVTTLAERCSCLSIAMPHSAILDRIASPDSLFQTRTLRDPASHLLFSYAVSLLHSEAVISDAEQAVYAGHLMDLAVLMLGAKGDSDEQARRNGGRAGRRRALKADIAAHLSDPCLTLGWLAKRHGVSVSYIRALFYEEGTSFTDHVTAARLDHVHGLLRDPRYRHHTIATIALMAGFGDISWFNQVFRRRFLATPSEIRDSFAAE</sequence>
<evidence type="ECO:0000256" key="1">
    <source>
        <dbReference type="ARBA" id="ARBA00023015"/>
    </source>
</evidence>
<dbReference type="InterPro" id="IPR050204">
    <property type="entry name" value="AraC_XylS_family_regulators"/>
</dbReference>
<evidence type="ECO:0000256" key="3">
    <source>
        <dbReference type="ARBA" id="ARBA00023163"/>
    </source>
</evidence>
<proteinExistence type="predicted"/>
<comment type="caution">
    <text evidence="5">The sequence shown here is derived from an EMBL/GenBank/DDBJ whole genome shotgun (WGS) entry which is preliminary data.</text>
</comment>
<evidence type="ECO:0000259" key="4">
    <source>
        <dbReference type="PROSITE" id="PS01124"/>
    </source>
</evidence>